<keyword evidence="2" id="KW-0175">Coiled coil</keyword>
<feature type="repeat" description="TPR" evidence="1">
    <location>
        <begin position="456"/>
        <end position="489"/>
    </location>
</feature>
<reference evidence="4 5" key="1">
    <citation type="submission" date="2019-12" db="EMBL/GenBank/DDBJ databases">
        <title>Genomic-based taxomic classification of the family Erythrobacteraceae.</title>
        <authorList>
            <person name="Xu L."/>
        </authorList>
    </citation>
    <scope>NUCLEOTIDE SEQUENCE [LARGE SCALE GENOMIC DNA]</scope>
    <source>
        <strain evidence="4 5">MCCC 1K02066</strain>
    </source>
</reference>
<dbReference type="SUPFAM" id="SSF48452">
    <property type="entry name" value="TPR-like"/>
    <property type="match status" value="1"/>
</dbReference>
<dbReference type="PANTHER" id="PTHR45588">
    <property type="entry name" value="TPR DOMAIN-CONTAINING PROTEIN"/>
    <property type="match status" value="1"/>
</dbReference>
<dbReference type="InterPro" id="IPR011990">
    <property type="entry name" value="TPR-like_helical_dom_sf"/>
</dbReference>
<feature type="coiled-coil region" evidence="2">
    <location>
        <begin position="502"/>
        <end position="529"/>
    </location>
</feature>
<protein>
    <recommendedName>
        <fullName evidence="6">Tetratricopeptide repeat protein</fullName>
    </recommendedName>
</protein>
<dbReference type="RefSeq" id="WP_160747068.1">
    <property type="nucleotide sequence ID" value="NZ_WTYK01000006.1"/>
</dbReference>
<keyword evidence="3" id="KW-0732">Signal</keyword>
<dbReference type="Proteomes" id="UP000469159">
    <property type="component" value="Unassembled WGS sequence"/>
</dbReference>
<dbReference type="AlphaFoldDB" id="A0A6I4UTH8"/>
<feature type="chain" id="PRO_5026317689" description="Tetratricopeptide repeat protein" evidence="3">
    <location>
        <begin position="18"/>
        <end position="539"/>
    </location>
</feature>
<organism evidence="4 5">
    <name type="scientific">Croceibacterium soli</name>
    <dbReference type="NCBI Taxonomy" id="1739690"/>
    <lineage>
        <taxon>Bacteria</taxon>
        <taxon>Pseudomonadati</taxon>
        <taxon>Pseudomonadota</taxon>
        <taxon>Alphaproteobacteria</taxon>
        <taxon>Sphingomonadales</taxon>
        <taxon>Erythrobacteraceae</taxon>
        <taxon>Croceibacterium</taxon>
    </lineage>
</organism>
<name>A0A6I4UTH8_9SPHN</name>
<keyword evidence="5" id="KW-1185">Reference proteome</keyword>
<proteinExistence type="predicted"/>
<accession>A0A6I4UTH8</accession>
<dbReference type="EMBL" id="WTYK01000006">
    <property type="protein sequence ID" value="MXP42212.1"/>
    <property type="molecule type" value="Genomic_DNA"/>
</dbReference>
<dbReference type="PANTHER" id="PTHR45588:SF1">
    <property type="entry name" value="WW DOMAIN-CONTAINING PROTEIN"/>
    <property type="match status" value="1"/>
</dbReference>
<gene>
    <name evidence="4" type="ORF">GRI75_11230</name>
</gene>
<evidence type="ECO:0000313" key="4">
    <source>
        <dbReference type="EMBL" id="MXP42212.1"/>
    </source>
</evidence>
<comment type="caution">
    <text evidence="4">The sequence shown here is derived from an EMBL/GenBank/DDBJ whole genome shotgun (WGS) entry which is preliminary data.</text>
</comment>
<dbReference type="PROSITE" id="PS50005">
    <property type="entry name" value="TPR"/>
    <property type="match status" value="2"/>
</dbReference>
<evidence type="ECO:0000313" key="5">
    <source>
        <dbReference type="Proteomes" id="UP000469159"/>
    </source>
</evidence>
<sequence>MNTLLLFSALAFAQASAAEGHDHGGHGEVTFQTTCSPAAEATFLDGVAWLHSFEYEEAGKSFDKAAAADPSCAIAHWGTAMSLYHPLWAAPNAAELKRGRDAVARAQATPAKSERERGYVDAVAAFYQGSESLDHKTRAEAYSAAMRELHRRYPDDLEAGAFYALTLIAAGTLDDDPAFAREREAATILNAVMEAQPDHPGVAHYLIHSFDYPPLAELALPAAKRYAGIAPASPHAQHMPSHIFTRLGMWSDSISSNLMSAAAARDAVKSKGFDGASREELHAMDYLAYAYLQTGQDKAAEGVLSHLSAMRRVDDPIFSAAYAATAIPARIVLERRQWREAAALELPANVPGLVPLENFAWSEAHIHFARAIGAARSGDAAAARREIARLAQIEQALSIPPGTYDWRAPIRVQRGIAAAWVAHSEGKRDEALDLMRQAADLDDLTEKHPVTPGAILPAREQLGELLLELGQGKEALTAFEASLERSPRRLNGLYGAARAAALAGETAKAREYQAELVELTRDGDQTRAELKDIRLSLAE</sequence>
<keyword evidence="1" id="KW-0802">TPR repeat</keyword>
<feature type="signal peptide" evidence="3">
    <location>
        <begin position="1"/>
        <end position="17"/>
    </location>
</feature>
<evidence type="ECO:0000256" key="2">
    <source>
        <dbReference type="SAM" id="Coils"/>
    </source>
</evidence>
<evidence type="ECO:0000256" key="3">
    <source>
        <dbReference type="SAM" id="SignalP"/>
    </source>
</evidence>
<dbReference type="OrthoDB" id="9778494at2"/>
<dbReference type="Gene3D" id="1.25.40.10">
    <property type="entry name" value="Tetratricopeptide repeat domain"/>
    <property type="match status" value="2"/>
</dbReference>
<evidence type="ECO:0008006" key="6">
    <source>
        <dbReference type="Google" id="ProtNLM"/>
    </source>
</evidence>
<evidence type="ECO:0000256" key="1">
    <source>
        <dbReference type="PROSITE-ProRule" id="PRU00339"/>
    </source>
</evidence>
<feature type="repeat" description="TPR" evidence="1">
    <location>
        <begin position="39"/>
        <end position="72"/>
    </location>
</feature>
<dbReference type="InterPro" id="IPR019734">
    <property type="entry name" value="TPR_rpt"/>
</dbReference>